<evidence type="ECO:0000313" key="7">
    <source>
        <dbReference type="EMBL" id="TPE45669.1"/>
    </source>
</evidence>
<dbReference type="AlphaFoldDB" id="A0A501W7V1"/>
<keyword evidence="4" id="KW-0804">Transcription</keyword>
<gene>
    <name evidence="7" type="ORF">FJM51_22520</name>
</gene>
<keyword evidence="8" id="KW-1185">Reference proteome</keyword>
<accession>A0A501W7V1</accession>
<dbReference type="PROSITE" id="PS50931">
    <property type="entry name" value="HTH_LYSR"/>
    <property type="match status" value="1"/>
</dbReference>
<proteinExistence type="inferred from homology"/>
<dbReference type="PANTHER" id="PTHR30537">
    <property type="entry name" value="HTH-TYPE TRANSCRIPTIONAL REGULATOR"/>
    <property type="match status" value="1"/>
</dbReference>
<dbReference type="Pfam" id="PF03466">
    <property type="entry name" value="LysR_substrate"/>
    <property type="match status" value="1"/>
</dbReference>
<evidence type="ECO:0000256" key="3">
    <source>
        <dbReference type="ARBA" id="ARBA00023125"/>
    </source>
</evidence>
<dbReference type="PANTHER" id="PTHR30537:SF5">
    <property type="entry name" value="HTH-TYPE TRANSCRIPTIONAL ACTIVATOR TTDR-RELATED"/>
    <property type="match status" value="1"/>
</dbReference>
<comment type="similarity">
    <text evidence="1">Belongs to the LysR transcriptional regulatory family.</text>
</comment>
<evidence type="ECO:0000313" key="8">
    <source>
        <dbReference type="Proteomes" id="UP000319255"/>
    </source>
</evidence>
<evidence type="ECO:0000256" key="1">
    <source>
        <dbReference type="ARBA" id="ARBA00009437"/>
    </source>
</evidence>
<dbReference type="SUPFAM" id="SSF46785">
    <property type="entry name" value="Winged helix' DNA-binding domain"/>
    <property type="match status" value="1"/>
</dbReference>
<feature type="region of interest" description="Disordered" evidence="5">
    <location>
        <begin position="301"/>
        <end position="347"/>
    </location>
</feature>
<keyword evidence="2" id="KW-0805">Transcription regulation</keyword>
<evidence type="ECO:0000259" key="6">
    <source>
        <dbReference type="PROSITE" id="PS50931"/>
    </source>
</evidence>
<feature type="domain" description="HTH lysR-type" evidence="6">
    <location>
        <begin position="9"/>
        <end position="66"/>
    </location>
</feature>
<sequence>MVRRHYGLPSLAALAAFEASARHASLTLASQELNVTPGALSRQIKTIEQEVGVPLFVRTGRGIKLTEAGHLLFATLSKSFYSISEAIEAIKHDDTSRGVAIACSDVFATMWLIPRMPDFWDRHPDISVDHVIWENTRNIRRGDVELRIRYGLGSWAAESSELLFDDCVYPVCSPRFAAEHASATIADLPDLPLLSVDSLGPDWMNWEEALLRGGNPGGAIRLRRIGNFGVALQAAMAHQGLVLGWHRLVAPLVAEGTLRRLTALVVPAPGGYYLTRSAERKLSPAAVTLREWILEKAEAARAAPCPRGDLPGTTARAPDPAAGEKAGNGAPEAPLPRGPGRGSRPFR</sequence>
<dbReference type="RefSeq" id="WP_140456352.1">
    <property type="nucleotide sequence ID" value="NZ_VFRP01000055.1"/>
</dbReference>
<dbReference type="OrthoDB" id="9804958at2"/>
<dbReference type="GO" id="GO:0003677">
    <property type="term" value="F:DNA binding"/>
    <property type="evidence" value="ECO:0007669"/>
    <property type="project" value="UniProtKB-KW"/>
</dbReference>
<protein>
    <submittedName>
        <fullName evidence="7">LysR family transcriptional regulator</fullName>
    </submittedName>
</protein>
<comment type="caution">
    <text evidence="7">The sequence shown here is derived from an EMBL/GenBank/DDBJ whole genome shotgun (WGS) entry which is preliminary data.</text>
</comment>
<organism evidence="7 8">
    <name type="scientific">Amaricoccus solimangrovi</name>
    <dbReference type="NCBI Taxonomy" id="2589815"/>
    <lineage>
        <taxon>Bacteria</taxon>
        <taxon>Pseudomonadati</taxon>
        <taxon>Pseudomonadota</taxon>
        <taxon>Alphaproteobacteria</taxon>
        <taxon>Rhodobacterales</taxon>
        <taxon>Paracoccaceae</taxon>
        <taxon>Amaricoccus</taxon>
    </lineage>
</organism>
<dbReference type="Gene3D" id="1.10.10.10">
    <property type="entry name" value="Winged helix-like DNA-binding domain superfamily/Winged helix DNA-binding domain"/>
    <property type="match status" value="1"/>
</dbReference>
<dbReference type="Pfam" id="PF00126">
    <property type="entry name" value="HTH_1"/>
    <property type="match status" value="1"/>
</dbReference>
<evidence type="ECO:0000256" key="5">
    <source>
        <dbReference type="SAM" id="MobiDB-lite"/>
    </source>
</evidence>
<dbReference type="InterPro" id="IPR005119">
    <property type="entry name" value="LysR_subst-bd"/>
</dbReference>
<keyword evidence="3" id="KW-0238">DNA-binding</keyword>
<dbReference type="Proteomes" id="UP000319255">
    <property type="component" value="Unassembled WGS sequence"/>
</dbReference>
<reference evidence="7 8" key="1">
    <citation type="submission" date="2019-06" db="EMBL/GenBank/DDBJ databases">
        <title>A novel bacterium of genus Amaricoccus, isolated from marine sediment.</title>
        <authorList>
            <person name="Huang H."/>
            <person name="Mo K."/>
            <person name="Hu Y."/>
        </authorList>
    </citation>
    <scope>NUCLEOTIDE SEQUENCE [LARGE SCALE GENOMIC DNA]</scope>
    <source>
        <strain evidence="7 8">HB172011</strain>
    </source>
</reference>
<dbReference type="SUPFAM" id="SSF53850">
    <property type="entry name" value="Periplasmic binding protein-like II"/>
    <property type="match status" value="1"/>
</dbReference>
<dbReference type="InterPro" id="IPR036388">
    <property type="entry name" value="WH-like_DNA-bd_sf"/>
</dbReference>
<name>A0A501W7V1_9RHOB</name>
<dbReference type="InterPro" id="IPR036390">
    <property type="entry name" value="WH_DNA-bd_sf"/>
</dbReference>
<dbReference type="Gene3D" id="3.40.190.10">
    <property type="entry name" value="Periplasmic binding protein-like II"/>
    <property type="match status" value="2"/>
</dbReference>
<evidence type="ECO:0000256" key="2">
    <source>
        <dbReference type="ARBA" id="ARBA00023015"/>
    </source>
</evidence>
<dbReference type="InterPro" id="IPR000847">
    <property type="entry name" value="LysR_HTH_N"/>
</dbReference>
<dbReference type="GO" id="GO:0003700">
    <property type="term" value="F:DNA-binding transcription factor activity"/>
    <property type="evidence" value="ECO:0007669"/>
    <property type="project" value="InterPro"/>
</dbReference>
<dbReference type="InterPro" id="IPR058163">
    <property type="entry name" value="LysR-type_TF_proteobact-type"/>
</dbReference>
<evidence type="ECO:0000256" key="4">
    <source>
        <dbReference type="ARBA" id="ARBA00023163"/>
    </source>
</evidence>
<dbReference type="EMBL" id="VFRP01000055">
    <property type="protein sequence ID" value="TPE45669.1"/>
    <property type="molecule type" value="Genomic_DNA"/>
</dbReference>
<dbReference type="PRINTS" id="PR00039">
    <property type="entry name" value="HTHLYSR"/>
</dbReference>
<dbReference type="CDD" id="cd08432">
    <property type="entry name" value="PBP2_GcdR_TrpI_HvrB_AmpR_like"/>
    <property type="match status" value="1"/>
</dbReference>